<dbReference type="NCBIfam" id="TIGR03531">
    <property type="entry name" value="selenium_SpcS"/>
    <property type="match status" value="1"/>
</dbReference>
<feature type="binding site" evidence="19">
    <location>
        <position position="41"/>
    </location>
    <ligand>
        <name>pyridoxal 5'-phosphate</name>
        <dbReference type="ChEBI" id="CHEBI:597326"/>
    </ligand>
</feature>
<dbReference type="InterPro" id="IPR015424">
    <property type="entry name" value="PyrdxlP-dep_Trfase"/>
</dbReference>
<comment type="subunit">
    <text evidence="13">Homotetramer formed by a catalytic dimer and a non-catalytic dimer serving as a binding platform that orients tRNASec for catalysis. Each tetramer binds the CCA ends of two tRNAs which point to the active sites of the catalytic dimer.</text>
</comment>
<feature type="site" description="May act as a substrate filter by repelling compounds with a negatively charged alpha-carboxylate" evidence="20">
    <location>
        <position position="40"/>
    </location>
</feature>
<evidence type="ECO:0000256" key="18">
    <source>
        <dbReference type="PIRNR" id="PIRNR017689"/>
    </source>
</evidence>
<dbReference type="GO" id="GO:0005737">
    <property type="term" value="C:cytoplasm"/>
    <property type="evidence" value="ECO:0007669"/>
    <property type="project" value="UniProtKB-SubCell"/>
</dbReference>
<protein>
    <recommendedName>
        <fullName evidence="6 18">O-phosphoseryl-tRNA(Sec) selenium transferase</fullName>
        <ecNumber evidence="5 18">2.9.1.2</ecNumber>
    </recommendedName>
    <alternativeName>
        <fullName evidence="14 18">Selenocysteine synthase</fullName>
    </alternativeName>
    <alternativeName>
        <fullName evidence="15 18">Selenocysteinyl-tRNA(Sec) synthase</fullName>
    </alternativeName>
    <alternativeName>
        <fullName evidence="16 18">Sep-tRNA:Sec-tRNA synthase</fullName>
    </alternativeName>
</protein>
<dbReference type="PANTHER" id="PTHR12944:SF2">
    <property type="entry name" value="O-PHOSPHOSERYL-TRNA(SEC) SELENIUM TRANSFERASE"/>
    <property type="match status" value="1"/>
</dbReference>
<evidence type="ECO:0000256" key="12">
    <source>
        <dbReference type="ARBA" id="ARBA00023266"/>
    </source>
</evidence>
<gene>
    <name evidence="23" type="primary">sepsecs_0</name>
    <name evidence="24" type="synonym">sepsecs_1</name>
    <name evidence="23" type="ORF">FJT64_011244</name>
    <name evidence="24" type="ORF">FJT64_021967</name>
</gene>
<accession>A0A6A4VJA5</accession>
<comment type="cofactor">
    <cofactor evidence="1 18 20">
        <name>pyridoxal 5'-phosphate</name>
        <dbReference type="ChEBI" id="CHEBI:597326"/>
    </cofactor>
</comment>
<evidence type="ECO:0000256" key="10">
    <source>
        <dbReference type="ARBA" id="ARBA00022898"/>
    </source>
</evidence>
<evidence type="ECO:0000256" key="14">
    <source>
        <dbReference type="ARBA" id="ARBA00030669"/>
    </source>
</evidence>
<feature type="binding site" evidence="19">
    <location>
        <position position="64"/>
    </location>
    <ligand>
        <name>substrate</name>
    </ligand>
</feature>
<dbReference type="InterPro" id="IPR019872">
    <property type="entry name" value="Sec-tRNA_Se_transferase"/>
</dbReference>
<feature type="coiled-coil region" evidence="21">
    <location>
        <begin position="297"/>
        <end position="324"/>
    </location>
</feature>
<evidence type="ECO:0000256" key="4">
    <source>
        <dbReference type="ARBA" id="ARBA00007037"/>
    </source>
</evidence>
<comment type="subcellular location">
    <subcellularLocation>
        <location evidence="18">Cytoplasm</location>
    </subcellularLocation>
</comment>
<dbReference type="EMBL" id="VIIS01001946">
    <property type="protein sequence ID" value="KAF0290532.1"/>
    <property type="molecule type" value="Genomic_DNA"/>
</dbReference>
<proteinExistence type="inferred from homology"/>
<evidence type="ECO:0000256" key="16">
    <source>
        <dbReference type="ARBA" id="ARBA00032693"/>
    </source>
</evidence>
<dbReference type="OrthoDB" id="10263545at2759"/>
<evidence type="ECO:0000256" key="5">
    <source>
        <dbReference type="ARBA" id="ARBA00012464"/>
    </source>
</evidence>
<dbReference type="PIRSF" id="PIRSF017689">
    <property type="entry name" value="SepSecS"/>
    <property type="match status" value="1"/>
</dbReference>
<evidence type="ECO:0000256" key="7">
    <source>
        <dbReference type="ARBA" id="ARBA00022555"/>
    </source>
</evidence>
<evidence type="ECO:0000256" key="9">
    <source>
        <dbReference type="ARBA" id="ARBA00022884"/>
    </source>
</evidence>
<evidence type="ECO:0000256" key="19">
    <source>
        <dbReference type="PIRSR" id="PIRSR017689-1"/>
    </source>
</evidence>
<dbReference type="Pfam" id="PF05889">
    <property type="entry name" value="SepSecS"/>
    <property type="match status" value="1"/>
</dbReference>
<evidence type="ECO:0000256" key="15">
    <source>
        <dbReference type="ARBA" id="ARBA00032048"/>
    </source>
</evidence>
<evidence type="ECO:0000256" key="22">
    <source>
        <dbReference type="SAM" id="MobiDB-lite"/>
    </source>
</evidence>
<evidence type="ECO:0000313" key="23">
    <source>
        <dbReference type="EMBL" id="KAF0290532.1"/>
    </source>
</evidence>
<comment type="pathway">
    <text evidence="3 18">Aminoacyl-tRNA biosynthesis; selenocysteinyl-tRNA(Sec) biosynthesis; selenocysteinyl-tRNA(Sec) from L-seryl-tRNA(Sec) (archaeal/eukaryal route): step 2/2.</text>
</comment>
<feature type="compositionally biased region" description="Low complexity" evidence="22">
    <location>
        <begin position="445"/>
        <end position="461"/>
    </location>
</feature>
<evidence type="ECO:0000256" key="20">
    <source>
        <dbReference type="PIRSR" id="PIRSR017689-50"/>
    </source>
</evidence>
<keyword evidence="25" id="KW-1185">Reference proteome</keyword>
<feature type="binding site" evidence="19">
    <location>
        <position position="363"/>
    </location>
    <ligand>
        <name>tRNA</name>
        <dbReference type="ChEBI" id="CHEBI:17843"/>
    </ligand>
</feature>
<dbReference type="InterPro" id="IPR008829">
    <property type="entry name" value="SepSecS/SepCysS"/>
</dbReference>
<keyword evidence="21" id="KW-0175">Coiled coil</keyword>
<evidence type="ECO:0000256" key="21">
    <source>
        <dbReference type="SAM" id="Coils"/>
    </source>
</evidence>
<evidence type="ECO:0000313" key="24">
    <source>
        <dbReference type="EMBL" id="KAF0306563.1"/>
    </source>
</evidence>
<reference evidence="23 25" key="1">
    <citation type="submission" date="2019-07" db="EMBL/GenBank/DDBJ databases">
        <title>Draft genome assembly of a fouling barnacle, Amphibalanus amphitrite (Darwin, 1854): The first reference genome for Thecostraca.</title>
        <authorList>
            <person name="Kim W."/>
        </authorList>
    </citation>
    <scope>NUCLEOTIDE SEQUENCE [LARGE SCALE GENOMIC DNA]</scope>
    <source>
        <strain evidence="23">SNU_AA5</strain>
        <tissue evidence="23">Soma without cirri and trophi</tissue>
    </source>
</reference>
<dbReference type="UniPathway" id="UPA00906">
    <property type="reaction ID" value="UER00898"/>
</dbReference>
<dbReference type="GO" id="GO:0001514">
    <property type="term" value="P:selenocysteine incorporation"/>
    <property type="evidence" value="ECO:0007669"/>
    <property type="project" value="TreeGrafter"/>
</dbReference>
<dbReference type="InterPro" id="IPR015421">
    <property type="entry name" value="PyrdxlP-dep_Trfase_major"/>
</dbReference>
<feature type="binding site" evidence="19">
    <location>
        <position position="63"/>
    </location>
    <ligand>
        <name>substrate</name>
    </ligand>
</feature>
<evidence type="ECO:0000256" key="1">
    <source>
        <dbReference type="ARBA" id="ARBA00001933"/>
    </source>
</evidence>
<name>A0A6A4VJA5_AMPAM</name>
<evidence type="ECO:0000256" key="13">
    <source>
        <dbReference type="ARBA" id="ARBA00026053"/>
    </source>
</evidence>
<evidence type="ECO:0000256" key="2">
    <source>
        <dbReference type="ARBA" id="ARBA00002552"/>
    </source>
</evidence>
<keyword evidence="9 18" id="KW-0694">RNA-binding</keyword>
<feature type="region of interest" description="Disordered" evidence="22">
    <location>
        <begin position="428"/>
        <end position="505"/>
    </location>
</feature>
<comment type="similarity">
    <text evidence="4 18">Belongs to the SepSecS family.</text>
</comment>
<dbReference type="SUPFAM" id="SSF53383">
    <property type="entry name" value="PLP-dependent transferases"/>
    <property type="match status" value="1"/>
</dbReference>
<comment type="catalytic activity">
    <reaction evidence="17 18">
        <text>O-phospho-L-seryl-tRNA(Sec) + selenophosphate + H2O = L-selenocysteinyl-tRNA(Sec) + 2 phosphate</text>
        <dbReference type="Rhea" id="RHEA:25041"/>
        <dbReference type="Rhea" id="RHEA-COMP:9743"/>
        <dbReference type="Rhea" id="RHEA-COMP:9947"/>
        <dbReference type="ChEBI" id="CHEBI:15377"/>
        <dbReference type="ChEBI" id="CHEBI:16144"/>
        <dbReference type="ChEBI" id="CHEBI:43474"/>
        <dbReference type="ChEBI" id="CHEBI:78551"/>
        <dbReference type="ChEBI" id="CHEBI:78573"/>
        <dbReference type="EC" id="2.9.1.2"/>
    </reaction>
</comment>
<dbReference type="EC" id="2.9.1.2" evidence="5 18"/>
<feature type="binding site" evidence="19">
    <location>
        <position position="279"/>
    </location>
    <ligand>
        <name>substrate</name>
    </ligand>
</feature>
<dbReference type="GO" id="GO:0098621">
    <property type="term" value="F:O-phosphoseryl-tRNA(Sec) selenium transferase activity"/>
    <property type="evidence" value="ECO:0007669"/>
    <property type="project" value="UniProtKB-EC"/>
</dbReference>
<feature type="modified residue" description="N6-(pyridoxal phosphate)lysine" evidence="20">
    <location>
        <position position="250"/>
    </location>
</feature>
<sequence length="505" mass="54158">MTSQRKLPADGWSEQLIESFLGELSLMDSNNFPSNCGVGEREARLASGLVSRRHFHLGHGIGRSGDLTEPQPKAAGSSVINRLTNDLALDALRAAGLRTARACFVVPMATGMTVTLCLLTLRHSRPRARYVIWPRIDQKSCFKAIVTAGFEPIVIENELDGDELRTGIDDVQRAIVAKGAENILCVLSTTSCFAPRGIDRLEELGALCRDHSIPHVINNAYGVQSSKCMHEIQQAARTGRVDVVVQSTDKNFMVPVGGAIVAGFDKALVDSISKNYPGRASAAPSVDLLITLLALGAEGWKARLQERKRMYTELQQRMMQLAERHGERLLLTRNNPISIGMTLTGRGGDRTELTQIGSMLYTRCVSGTRVIAPGDTKVIAGHQFEGWGAHHSHYPHAYLTAAAAIGITETDVERFIGQLDKVLARWRRDRPPPAAPSPAPAGTNGQSAGGASSPAPGAAGQTDGAPPREKKVVIVVGPSGRETNGAASPQPPEKNSKKSVAVTLL</sequence>
<dbReference type="AlphaFoldDB" id="A0A6A4VJA5"/>
<dbReference type="GO" id="GO:0001717">
    <property type="term" value="P:conversion of seryl-tRNAsec to selenocys-tRNAsec"/>
    <property type="evidence" value="ECO:0007669"/>
    <property type="project" value="UniProtKB-UniRule"/>
</dbReference>
<dbReference type="PANTHER" id="PTHR12944">
    <property type="entry name" value="SOLUBLE LIVER ANTIGEN/LIVER PANCREAS ANTIGEN"/>
    <property type="match status" value="1"/>
</dbReference>
<evidence type="ECO:0000256" key="11">
    <source>
        <dbReference type="ARBA" id="ARBA00022917"/>
    </source>
</evidence>
<dbReference type="GO" id="GO:0000049">
    <property type="term" value="F:tRNA binding"/>
    <property type="evidence" value="ECO:0007669"/>
    <property type="project" value="UniProtKB-UniRule"/>
</dbReference>
<evidence type="ECO:0000256" key="8">
    <source>
        <dbReference type="ARBA" id="ARBA00022679"/>
    </source>
</evidence>
<feature type="binding site" evidence="19">
    <location>
        <position position="237"/>
    </location>
    <ligand>
        <name>tRNA</name>
        <dbReference type="ChEBI" id="CHEBI:17843"/>
    </ligand>
</feature>
<dbReference type="Proteomes" id="UP000440578">
    <property type="component" value="Unassembled WGS sequence"/>
</dbReference>
<keyword evidence="11 18" id="KW-0648">Protein biosynthesis</keyword>
<comment type="caution">
    <text evidence="23">The sequence shown here is derived from an EMBL/GenBank/DDBJ whole genome shotgun (WGS) entry which is preliminary data.</text>
</comment>
<evidence type="ECO:0000313" key="25">
    <source>
        <dbReference type="Proteomes" id="UP000440578"/>
    </source>
</evidence>
<organism evidence="23 25">
    <name type="scientific">Amphibalanus amphitrite</name>
    <name type="common">Striped barnacle</name>
    <name type="synonym">Balanus amphitrite</name>
    <dbReference type="NCBI Taxonomy" id="1232801"/>
    <lineage>
        <taxon>Eukaryota</taxon>
        <taxon>Metazoa</taxon>
        <taxon>Ecdysozoa</taxon>
        <taxon>Arthropoda</taxon>
        <taxon>Crustacea</taxon>
        <taxon>Multicrustacea</taxon>
        <taxon>Cirripedia</taxon>
        <taxon>Thoracica</taxon>
        <taxon>Thoracicalcarea</taxon>
        <taxon>Balanomorpha</taxon>
        <taxon>Balanoidea</taxon>
        <taxon>Balanidae</taxon>
        <taxon>Amphibalaninae</taxon>
        <taxon>Amphibalanus</taxon>
    </lineage>
</organism>
<dbReference type="EMBL" id="VIIS01000656">
    <property type="protein sequence ID" value="KAF0306563.1"/>
    <property type="molecule type" value="Genomic_DNA"/>
</dbReference>
<evidence type="ECO:0000256" key="6">
    <source>
        <dbReference type="ARBA" id="ARBA00021963"/>
    </source>
</evidence>
<keyword evidence="18" id="KW-0963">Cytoplasm</keyword>
<feature type="binding site" evidence="19">
    <location>
        <position position="71"/>
    </location>
    <ligand>
        <name>substrate</name>
    </ligand>
</feature>
<keyword evidence="10 18" id="KW-0663">Pyridoxal phosphate</keyword>
<evidence type="ECO:0000256" key="17">
    <source>
        <dbReference type="ARBA" id="ARBA00048808"/>
    </source>
</evidence>
<comment type="function">
    <text evidence="2 18">Converts O-phosphoseryl-tRNA(Sec) to selenocysteinyl-tRNA(Sec) required for selenoprotein biosynthesis.</text>
</comment>
<feature type="binding site" evidence="19">
    <location>
        <position position="428"/>
    </location>
    <ligand>
        <name>tRNA</name>
        <dbReference type="ChEBI" id="CHEBI:17843"/>
    </ligand>
</feature>
<dbReference type="Gene3D" id="3.40.640.10">
    <property type="entry name" value="Type I PLP-dependent aspartate aminotransferase-like (Major domain)"/>
    <property type="match status" value="1"/>
</dbReference>
<evidence type="ECO:0000256" key="3">
    <source>
        <dbReference type="ARBA" id="ARBA00004822"/>
    </source>
</evidence>
<keyword evidence="12 18" id="KW-0711">Selenium</keyword>
<keyword evidence="8 18" id="KW-0808">Transferase</keyword>
<keyword evidence="7 18" id="KW-0820">tRNA-binding</keyword>